<keyword evidence="2" id="KW-1185">Reference proteome</keyword>
<reference evidence="1 2" key="1">
    <citation type="journal article" date="2006" name="Nature">
        <title>Global trends of whole-genome duplications revealed by the ciliate Paramecium tetraurelia.</title>
        <authorList>
            <consortium name="Genoscope"/>
            <person name="Aury J.-M."/>
            <person name="Jaillon O."/>
            <person name="Duret L."/>
            <person name="Noel B."/>
            <person name="Jubin C."/>
            <person name="Porcel B.M."/>
            <person name="Segurens B."/>
            <person name="Daubin V."/>
            <person name="Anthouard V."/>
            <person name="Aiach N."/>
            <person name="Arnaiz O."/>
            <person name="Billaut A."/>
            <person name="Beisson J."/>
            <person name="Blanc I."/>
            <person name="Bouhouche K."/>
            <person name="Camara F."/>
            <person name="Duharcourt S."/>
            <person name="Guigo R."/>
            <person name="Gogendeau D."/>
            <person name="Katinka M."/>
            <person name="Keller A.-M."/>
            <person name="Kissmehl R."/>
            <person name="Klotz C."/>
            <person name="Koll F."/>
            <person name="Le Moue A."/>
            <person name="Lepere C."/>
            <person name="Malinsky S."/>
            <person name="Nowacki M."/>
            <person name="Nowak J.K."/>
            <person name="Plattner H."/>
            <person name="Poulain J."/>
            <person name="Ruiz F."/>
            <person name="Serrano V."/>
            <person name="Zagulski M."/>
            <person name="Dessen P."/>
            <person name="Betermier M."/>
            <person name="Weissenbach J."/>
            <person name="Scarpelli C."/>
            <person name="Schachter V."/>
            <person name="Sperling L."/>
            <person name="Meyer E."/>
            <person name="Cohen J."/>
            <person name="Wincker P."/>
        </authorList>
    </citation>
    <scope>NUCLEOTIDE SEQUENCE [LARGE SCALE GENOMIC DNA]</scope>
    <source>
        <strain evidence="1 2">Stock d4-2</strain>
    </source>
</reference>
<name>A0E283_PARTE</name>
<dbReference type="GeneID" id="5042582"/>
<evidence type="ECO:0000313" key="1">
    <source>
        <dbReference type="EMBL" id="CAK89400.1"/>
    </source>
</evidence>
<accession>A0E283</accession>
<sequence>MSSEVKKKERQNLLVQVEDFLHKQQFNGQTFQKRNEIEEEVDVFLNLLGNINPSETPQNKAQLSTIISQGSYDSTLPSFRETKLKYVDQFVQQMLKFLREIKKEIQGNESVIQQLIDQIYQFYLNQMNDIDKLIQYTYDVGNRKPNVVQFQDELEQKELKPTILEQELESSLVQAHQLNVIILDYQEDQLNNLLKQKSSENYYKDKQCKQALQSIAMLESQLNQFKGQFQKFNQMVKVINGQLSDCVNGPSSENNRTKIGSNKTAYKTINSYRTHFTNTTPNKKGKLEDNYRSISQNSYRSRREEVDKVYKQLLKNYL</sequence>
<dbReference type="AlphaFoldDB" id="A0E283"/>
<dbReference type="Proteomes" id="UP000000600">
    <property type="component" value="Unassembled WGS sequence"/>
</dbReference>
<dbReference type="InParanoid" id="A0E283"/>
<dbReference type="RefSeq" id="XP_001456797.1">
    <property type="nucleotide sequence ID" value="XM_001456760.1"/>
</dbReference>
<protein>
    <submittedName>
        <fullName evidence="1">Uncharacterized protein</fullName>
    </submittedName>
</protein>
<proteinExistence type="predicted"/>
<evidence type="ECO:0000313" key="2">
    <source>
        <dbReference type="Proteomes" id="UP000000600"/>
    </source>
</evidence>
<dbReference type="OrthoDB" id="299601at2759"/>
<dbReference type="OMA" id="INSYRTH"/>
<organism evidence="1 2">
    <name type="scientific">Paramecium tetraurelia</name>
    <dbReference type="NCBI Taxonomy" id="5888"/>
    <lineage>
        <taxon>Eukaryota</taxon>
        <taxon>Sar</taxon>
        <taxon>Alveolata</taxon>
        <taxon>Ciliophora</taxon>
        <taxon>Intramacronucleata</taxon>
        <taxon>Oligohymenophorea</taxon>
        <taxon>Peniculida</taxon>
        <taxon>Parameciidae</taxon>
        <taxon>Paramecium</taxon>
    </lineage>
</organism>
<dbReference type="HOGENOM" id="CLU_875679_0_0_1"/>
<dbReference type="KEGG" id="ptm:GSPATT00022572001"/>
<dbReference type="EMBL" id="CT868654">
    <property type="protein sequence ID" value="CAK89400.1"/>
    <property type="molecule type" value="Genomic_DNA"/>
</dbReference>
<gene>
    <name evidence="1" type="ORF">GSPATT00022572001</name>
</gene>